<keyword evidence="3" id="KW-1185">Reference proteome</keyword>
<comment type="caution">
    <text evidence="2">The sequence shown here is derived from an EMBL/GenBank/DDBJ whole genome shotgun (WGS) entry which is preliminary data.</text>
</comment>
<proteinExistence type="predicted"/>
<accession>A0A662YV25</accession>
<evidence type="ECO:0000256" key="1">
    <source>
        <dbReference type="SAM" id="MobiDB-lite"/>
    </source>
</evidence>
<dbReference type="EMBL" id="SCEB01000395">
    <property type="protein sequence ID" value="RXM99388.1"/>
    <property type="molecule type" value="Genomic_DNA"/>
</dbReference>
<gene>
    <name evidence="2" type="ORF">EOD39_11619</name>
</gene>
<name>A0A662YV25_ACIRT</name>
<organism evidence="2 3">
    <name type="scientific">Acipenser ruthenus</name>
    <name type="common">Sterlet sturgeon</name>
    <dbReference type="NCBI Taxonomy" id="7906"/>
    <lineage>
        <taxon>Eukaryota</taxon>
        <taxon>Metazoa</taxon>
        <taxon>Chordata</taxon>
        <taxon>Craniata</taxon>
        <taxon>Vertebrata</taxon>
        <taxon>Euteleostomi</taxon>
        <taxon>Actinopterygii</taxon>
        <taxon>Chondrostei</taxon>
        <taxon>Acipenseriformes</taxon>
        <taxon>Acipenseridae</taxon>
        <taxon>Acipenser</taxon>
    </lineage>
</organism>
<protein>
    <submittedName>
        <fullName evidence="2">Uncharacterized protein</fullName>
    </submittedName>
</protein>
<sequence length="106" mass="11334">MCSVFGVVAKVLPLQRGVGTPEVLNQSPAEARLHQIKRSTTHDKQYGEGDCGNYTTVTGIPMVLPFAVSRVGHQGFPHSGSRRPEEDALTHKGKGLAPRGVNDGND</sequence>
<feature type="region of interest" description="Disordered" evidence="1">
    <location>
        <begin position="72"/>
        <end position="106"/>
    </location>
</feature>
<reference evidence="2 3" key="1">
    <citation type="submission" date="2019-01" db="EMBL/GenBank/DDBJ databases">
        <title>Draft Genome and Complete Hox-Cluster Characterization of the Sterlet Sturgeon (Acipenser ruthenus).</title>
        <authorList>
            <person name="Wei Q."/>
        </authorList>
    </citation>
    <scope>NUCLEOTIDE SEQUENCE [LARGE SCALE GENOMIC DNA]</scope>
    <source>
        <strain evidence="2">WHYD16114868_AA</strain>
        <tissue evidence="2">Blood</tissue>
    </source>
</reference>
<dbReference type="Proteomes" id="UP000289886">
    <property type="component" value="Unassembled WGS sequence"/>
</dbReference>
<evidence type="ECO:0000313" key="2">
    <source>
        <dbReference type="EMBL" id="RXM99388.1"/>
    </source>
</evidence>
<dbReference type="AlphaFoldDB" id="A0A662YV25"/>
<evidence type="ECO:0000313" key="3">
    <source>
        <dbReference type="Proteomes" id="UP000289886"/>
    </source>
</evidence>